<keyword evidence="3" id="KW-1185">Reference proteome</keyword>
<organism evidence="2 3">
    <name type="scientific">Leucobacter denitrificans</name>
    <dbReference type="NCBI Taxonomy" id="683042"/>
    <lineage>
        <taxon>Bacteria</taxon>
        <taxon>Bacillati</taxon>
        <taxon>Actinomycetota</taxon>
        <taxon>Actinomycetes</taxon>
        <taxon>Micrococcales</taxon>
        <taxon>Microbacteriaceae</taxon>
        <taxon>Leucobacter</taxon>
    </lineage>
</organism>
<name>A0A7G9S7U2_9MICO</name>
<dbReference type="SUPFAM" id="SSF54523">
    <property type="entry name" value="Pili subunits"/>
    <property type="match status" value="1"/>
</dbReference>
<keyword evidence="1" id="KW-0812">Transmembrane</keyword>
<gene>
    <name evidence="2" type="ORF">H9L06_05640</name>
</gene>
<dbReference type="KEGG" id="ldn:H9L06_05640"/>
<evidence type="ECO:0000313" key="2">
    <source>
        <dbReference type="EMBL" id="QNN63917.1"/>
    </source>
</evidence>
<accession>A0A7G9S7U2</accession>
<proteinExistence type="predicted"/>
<evidence type="ECO:0000313" key="3">
    <source>
        <dbReference type="Proteomes" id="UP000515934"/>
    </source>
</evidence>
<dbReference type="Gene3D" id="3.30.700.10">
    <property type="entry name" value="Glycoprotein, Type 4 Pilin"/>
    <property type="match status" value="1"/>
</dbReference>
<dbReference type="NCBIfam" id="TIGR02532">
    <property type="entry name" value="IV_pilin_GFxxxE"/>
    <property type="match status" value="1"/>
</dbReference>
<reference evidence="2 3" key="1">
    <citation type="submission" date="2020-08" db="EMBL/GenBank/DDBJ databases">
        <title>Genome sequence of Leucobacter denitrificans KACC 14055T.</title>
        <authorList>
            <person name="Hyun D.-W."/>
            <person name="Bae J.-W."/>
        </authorList>
    </citation>
    <scope>NUCLEOTIDE SEQUENCE [LARGE SCALE GENOMIC DNA]</scope>
    <source>
        <strain evidence="2 3">KACC 14055</strain>
    </source>
</reference>
<feature type="transmembrane region" description="Helical" evidence="1">
    <location>
        <begin position="12"/>
        <end position="35"/>
    </location>
</feature>
<dbReference type="EMBL" id="CP060716">
    <property type="protein sequence ID" value="QNN63917.1"/>
    <property type="molecule type" value="Genomic_DNA"/>
</dbReference>
<dbReference type="PROSITE" id="PS00409">
    <property type="entry name" value="PROKAR_NTER_METHYL"/>
    <property type="match status" value="1"/>
</dbReference>
<protein>
    <submittedName>
        <fullName evidence="2">Prepilin-type N-terminal cleavage/methylation domain-containing protein</fullName>
    </submittedName>
</protein>
<keyword evidence="1" id="KW-1133">Transmembrane helix</keyword>
<evidence type="ECO:0000256" key="1">
    <source>
        <dbReference type="SAM" id="Phobius"/>
    </source>
</evidence>
<sequence>MNNREEGQKGFSLVELAVVIVIIGILVAIAVPVFANMQSNATAATNEANAANGSSMIAAAVANSSGGSLAVADAEAALEKLEVKDSAEAVELTAPATEAVTLENYCVTAGDATSGPGCA</sequence>
<dbReference type="InterPro" id="IPR045584">
    <property type="entry name" value="Pilin-like"/>
</dbReference>
<dbReference type="Pfam" id="PF07963">
    <property type="entry name" value="N_methyl"/>
    <property type="match status" value="1"/>
</dbReference>
<dbReference type="AlphaFoldDB" id="A0A7G9S7U2"/>
<keyword evidence="1" id="KW-0472">Membrane</keyword>
<dbReference type="InterPro" id="IPR012902">
    <property type="entry name" value="N_methyl_site"/>
</dbReference>
<dbReference type="Proteomes" id="UP000515934">
    <property type="component" value="Chromosome"/>
</dbReference>